<dbReference type="RefSeq" id="WP_033672708.1">
    <property type="nucleotide sequence ID" value="NZ_JOTM01000001.1"/>
</dbReference>
<evidence type="ECO:0000256" key="2">
    <source>
        <dbReference type="ARBA" id="ARBA00006448"/>
    </source>
</evidence>
<keyword evidence="4 7" id="KW-0812">Transmembrane</keyword>
<keyword evidence="5 7" id="KW-1133">Transmembrane helix</keyword>
<evidence type="ECO:0000313" key="10">
    <source>
        <dbReference type="Proteomes" id="UP000027778"/>
    </source>
</evidence>
<organism evidence="9 10">
    <name type="scientific">Bacillus gaemokensis</name>
    <dbReference type="NCBI Taxonomy" id="574375"/>
    <lineage>
        <taxon>Bacteria</taxon>
        <taxon>Bacillati</taxon>
        <taxon>Bacillota</taxon>
        <taxon>Bacilli</taxon>
        <taxon>Bacillales</taxon>
        <taxon>Bacillaceae</taxon>
        <taxon>Bacillus</taxon>
        <taxon>Bacillus cereus group</taxon>
    </lineage>
</organism>
<accession>A0A073KVC9</accession>
<evidence type="ECO:0000256" key="6">
    <source>
        <dbReference type="ARBA" id="ARBA00023136"/>
    </source>
</evidence>
<dbReference type="PANTHER" id="PTHR34582">
    <property type="entry name" value="UPF0702 TRANSMEMBRANE PROTEIN YCAP"/>
    <property type="match status" value="1"/>
</dbReference>
<dbReference type="InterPro" id="IPR023090">
    <property type="entry name" value="UPF0702_alpha/beta_dom_sf"/>
</dbReference>
<dbReference type="GO" id="GO:0005886">
    <property type="term" value="C:plasma membrane"/>
    <property type="evidence" value="ECO:0007669"/>
    <property type="project" value="UniProtKB-SubCell"/>
</dbReference>
<comment type="similarity">
    <text evidence="2">Belongs to the UPF0702 family.</text>
</comment>
<evidence type="ECO:0000259" key="8">
    <source>
        <dbReference type="Pfam" id="PF04239"/>
    </source>
</evidence>
<gene>
    <name evidence="9" type="ORF">BAGA_03635</name>
</gene>
<proteinExistence type="inferred from homology"/>
<comment type="caution">
    <text evidence="9">The sequence shown here is derived from an EMBL/GenBank/DDBJ whole genome shotgun (WGS) entry which is preliminary data.</text>
</comment>
<dbReference type="OrthoDB" id="1682423at2"/>
<dbReference type="AlphaFoldDB" id="A0A073KVC9"/>
<protein>
    <submittedName>
        <fullName evidence="9">Membrane protein</fullName>
    </submittedName>
</protein>
<name>A0A073KVC9_9BACI</name>
<evidence type="ECO:0000313" key="9">
    <source>
        <dbReference type="EMBL" id="KEK26343.1"/>
    </source>
</evidence>
<evidence type="ECO:0000256" key="4">
    <source>
        <dbReference type="ARBA" id="ARBA00022692"/>
    </source>
</evidence>
<dbReference type="eggNOG" id="COG2323">
    <property type="taxonomic scope" value="Bacteria"/>
</dbReference>
<evidence type="ECO:0000256" key="7">
    <source>
        <dbReference type="SAM" id="Phobius"/>
    </source>
</evidence>
<evidence type="ECO:0000256" key="1">
    <source>
        <dbReference type="ARBA" id="ARBA00004651"/>
    </source>
</evidence>
<dbReference type="InterPro" id="IPR007353">
    <property type="entry name" value="DUF421"/>
</dbReference>
<reference evidence="9 10" key="1">
    <citation type="submission" date="2014-06" db="EMBL/GenBank/DDBJ databases">
        <title>Draft genome sequence of Bacillus gaemokensis JCM 15801 (MCCC 1A00707).</title>
        <authorList>
            <person name="Lai Q."/>
            <person name="Liu Y."/>
            <person name="Shao Z."/>
        </authorList>
    </citation>
    <scope>NUCLEOTIDE SEQUENCE [LARGE SCALE GENOMIC DNA]</scope>
    <source>
        <strain evidence="9 10">JCM 15801</strain>
    </source>
</reference>
<sequence length="218" mass="25083">MELWGIAFRTVLLYFIMLIIFRVMGKREIGELSILDLVVFIMLGELAVLGIIEADRPMWDQIVPMVVIVVIQIVLAYASLKSGKIRHLIDGEPAIIVRKGKIDEKQMRKQRYNIDDLLMQLREEGIGDVRDVEYAILEASGKLSVFQKQKSKKNKNDMPVFSFPLIIDGEIQQSHLQMIEQSEEWLARKLGNIGYSDVSEILYCSFQNGEFFVDLKDK</sequence>
<evidence type="ECO:0000256" key="5">
    <source>
        <dbReference type="ARBA" id="ARBA00022989"/>
    </source>
</evidence>
<feature type="transmembrane region" description="Helical" evidence="7">
    <location>
        <begin position="58"/>
        <end position="78"/>
    </location>
</feature>
<feature type="transmembrane region" description="Helical" evidence="7">
    <location>
        <begin position="32"/>
        <end position="52"/>
    </location>
</feature>
<keyword evidence="10" id="KW-1185">Reference proteome</keyword>
<dbReference type="Gene3D" id="3.30.240.20">
    <property type="entry name" value="bsu07140 like domains"/>
    <property type="match status" value="2"/>
</dbReference>
<dbReference type="PANTHER" id="PTHR34582:SF6">
    <property type="entry name" value="UPF0702 TRANSMEMBRANE PROTEIN YCAP"/>
    <property type="match status" value="1"/>
</dbReference>
<evidence type="ECO:0000256" key="3">
    <source>
        <dbReference type="ARBA" id="ARBA00022475"/>
    </source>
</evidence>
<keyword evidence="6 7" id="KW-0472">Membrane</keyword>
<feature type="domain" description="YetF C-terminal" evidence="8">
    <location>
        <begin position="81"/>
        <end position="206"/>
    </location>
</feature>
<dbReference type="EMBL" id="JOTM01000001">
    <property type="protein sequence ID" value="KEK26343.1"/>
    <property type="molecule type" value="Genomic_DNA"/>
</dbReference>
<dbReference type="STRING" id="574375.AZF08_03680"/>
<comment type="subcellular location">
    <subcellularLocation>
        <location evidence="1">Cell membrane</location>
        <topology evidence="1">Multi-pass membrane protein</topology>
    </subcellularLocation>
</comment>
<feature type="transmembrane region" description="Helical" evidence="7">
    <location>
        <begin position="6"/>
        <end position="25"/>
    </location>
</feature>
<dbReference type="Proteomes" id="UP000027778">
    <property type="component" value="Unassembled WGS sequence"/>
</dbReference>
<dbReference type="Pfam" id="PF04239">
    <property type="entry name" value="DUF421"/>
    <property type="match status" value="1"/>
</dbReference>
<keyword evidence="3" id="KW-1003">Cell membrane</keyword>